<sequence length="224" mass="25367">MAVRRPTNALALAVLSLLSERPMHPYEMSSTLRQRHKEDSIRLNYGSLYSVVESLHKKGLITARETVREGRRPERTIYEITPAGEVMMTDWLSELLSEPTAQFTDFEAALSLVATLPPGDVVPLLARRLSELAFQSRAYEAIRAAVPDGFPRLFVVESDYQQALRDAEHRFVTELLAELEDGTFGGLAVWQRMHELRDEGLSPEQTQRTLLAEFPELEAMMPEP</sequence>
<dbReference type="InterPro" id="IPR052509">
    <property type="entry name" value="Metal_resp_DNA-bind_regulator"/>
</dbReference>
<dbReference type="InterPro" id="IPR036388">
    <property type="entry name" value="WH-like_DNA-bd_sf"/>
</dbReference>
<dbReference type="Proteomes" id="UP000307768">
    <property type="component" value="Unassembled WGS sequence"/>
</dbReference>
<accession>A0A5Q6RWN9</accession>
<dbReference type="PANTHER" id="PTHR33169">
    <property type="entry name" value="PADR-FAMILY TRANSCRIPTIONAL REGULATOR"/>
    <property type="match status" value="1"/>
</dbReference>
<dbReference type="Pfam" id="PF03551">
    <property type="entry name" value="PadR"/>
    <property type="match status" value="1"/>
</dbReference>
<reference evidence="2 3" key="1">
    <citation type="submission" date="2019-09" db="EMBL/GenBank/DDBJ databases">
        <title>Mumia zhuanghuii sp. nov. isolated from the intestinal contents of plateau pika (Ochotona curzoniae) in the Qinghai-Tibet plateau of China.</title>
        <authorList>
            <person name="Tian Z."/>
        </authorList>
    </citation>
    <scope>NUCLEOTIDE SEQUENCE [LARGE SCALE GENOMIC DNA]</scope>
    <source>
        <strain evidence="3">350</strain>
    </source>
</reference>
<name>A0A5Q6RWN9_9ACTN</name>
<evidence type="ECO:0000313" key="2">
    <source>
        <dbReference type="EMBL" id="KAA1422403.1"/>
    </source>
</evidence>
<dbReference type="SUPFAM" id="SSF46785">
    <property type="entry name" value="Winged helix' DNA-binding domain"/>
    <property type="match status" value="1"/>
</dbReference>
<dbReference type="InterPro" id="IPR036390">
    <property type="entry name" value="WH_DNA-bd_sf"/>
</dbReference>
<dbReference type="Gene3D" id="1.10.10.10">
    <property type="entry name" value="Winged helix-like DNA-binding domain superfamily/Winged helix DNA-binding domain"/>
    <property type="match status" value="1"/>
</dbReference>
<dbReference type="PANTHER" id="PTHR33169:SF27">
    <property type="entry name" value="TRANSCRIPTIONAL REGULATOR PADR FAMILY PROTEIN"/>
    <property type="match status" value="1"/>
</dbReference>
<dbReference type="InterPro" id="IPR005149">
    <property type="entry name" value="Tscrpt_reg_PadR_N"/>
</dbReference>
<feature type="domain" description="Transcription regulator PadR N-terminal" evidence="1">
    <location>
        <begin position="14"/>
        <end position="88"/>
    </location>
</feature>
<dbReference type="AlphaFoldDB" id="A0A5Q6RWN9"/>
<evidence type="ECO:0000259" key="1">
    <source>
        <dbReference type="Pfam" id="PF03551"/>
    </source>
</evidence>
<proteinExistence type="predicted"/>
<dbReference type="RefSeq" id="WP_149770354.1">
    <property type="nucleotide sequence ID" value="NZ_VDFQ02000004.1"/>
</dbReference>
<gene>
    <name evidence="2" type="ORF">FE697_014735</name>
</gene>
<comment type="caution">
    <text evidence="2">The sequence shown here is derived from an EMBL/GenBank/DDBJ whole genome shotgun (WGS) entry which is preliminary data.</text>
</comment>
<protein>
    <submittedName>
        <fullName evidence="2">PadR family transcriptional regulator</fullName>
    </submittedName>
</protein>
<dbReference type="OrthoDB" id="8443918at2"/>
<evidence type="ECO:0000313" key="3">
    <source>
        <dbReference type="Proteomes" id="UP000307768"/>
    </source>
</evidence>
<organism evidence="2 3">
    <name type="scientific">Mumia zhuanghuii</name>
    <dbReference type="NCBI Taxonomy" id="2585211"/>
    <lineage>
        <taxon>Bacteria</taxon>
        <taxon>Bacillati</taxon>
        <taxon>Actinomycetota</taxon>
        <taxon>Actinomycetes</taxon>
        <taxon>Propionibacteriales</taxon>
        <taxon>Nocardioidaceae</taxon>
        <taxon>Mumia</taxon>
    </lineage>
</organism>
<dbReference type="EMBL" id="VDFQ02000004">
    <property type="protein sequence ID" value="KAA1422403.1"/>
    <property type="molecule type" value="Genomic_DNA"/>
</dbReference>